<protein>
    <submittedName>
        <fullName evidence="1">Uncharacterized protein</fullName>
    </submittedName>
</protein>
<dbReference type="Proteomes" id="UP000188604">
    <property type="component" value="Chromosome"/>
</dbReference>
<dbReference type="PANTHER" id="PTHR47197:SF3">
    <property type="entry name" value="DIHYDRO-HEME D1 DEHYDROGENASE"/>
    <property type="match status" value="1"/>
</dbReference>
<proteinExistence type="predicted"/>
<evidence type="ECO:0000313" key="2">
    <source>
        <dbReference type="Proteomes" id="UP000188604"/>
    </source>
</evidence>
<dbReference type="OrthoDB" id="916694at2"/>
<dbReference type="AlphaFoldDB" id="A0A1U9KT76"/>
<keyword evidence="2" id="KW-1185">Reference proteome</keyword>
<organism evidence="1 2">
    <name type="scientific">Neoasaia chiangmaiensis</name>
    <dbReference type="NCBI Taxonomy" id="320497"/>
    <lineage>
        <taxon>Bacteria</taxon>
        <taxon>Pseudomonadati</taxon>
        <taxon>Pseudomonadota</taxon>
        <taxon>Alphaproteobacteria</taxon>
        <taxon>Acetobacterales</taxon>
        <taxon>Acetobacteraceae</taxon>
        <taxon>Neoasaia</taxon>
    </lineage>
</organism>
<accession>A0A1U9KT76</accession>
<gene>
    <name evidence="1" type="ORF">A0U93_14600</name>
</gene>
<name>A0A1U9KT76_9PROT</name>
<dbReference type="EMBL" id="CP014691">
    <property type="protein sequence ID" value="AQS88942.1"/>
    <property type="molecule type" value="Genomic_DNA"/>
</dbReference>
<dbReference type="RefSeq" id="WP_077807999.1">
    <property type="nucleotide sequence ID" value="NZ_BJXS01000001.1"/>
</dbReference>
<dbReference type="KEGG" id="nch:A0U93_14600"/>
<dbReference type="InterPro" id="IPR051200">
    <property type="entry name" value="Host-pathogen_enzymatic-act"/>
</dbReference>
<dbReference type="Gene3D" id="2.130.10.10">
    <property type="entry name" value="YVTN repeat-like/Quinoprotein amine dehydrogenase"/>
    <property type="match status" value="2"/>
</dbReference>
<sequence>MRRLWSFLLPVTALFHVSCAWSGPAHDLVISTQDGKYQRTDGAGLTRRPPAPDSVVVIDTRQFPPKIVTRIDQGIEQTIAGPPQSVAITPDGELALLGAPSRLDADGKTVVDSFLQVVALTEPHRGVIARLPMNTTIQGIAINRQGTLALACGVDGQLRVLRLRGREVTLLTTLRLAPRRLASVVFTPDGRHALVSRRDDGGIAVLDVDREEVRPNGHILASGLAPYALDVSSDGRWMVTGNVGLAGLPDFTLGQSTGDADTITLYDLSKQPFQAVDFATTPTLPEGIALSPDGKWVAVQSMDGSFLPHNQPGHSAHGSLTLFRNDHGHLVRTGHWASGIAGQGLAFAHGGDMLLVQRNVEHEIAVYRRIGGTLTPTGTVFHVGGGPVAINTLPR</sequence>
<reference evidence="1 2" key="1">
    <citation type="submission" date="2016-03" db="EMBL/GenBank/DDBJ databases">
        <title>Acetic acid bacteria sequencing.</title>
        <authorList>
            <person name="Brandt J."/>
            <person name="Jakob F."/>
            <person name="Vogel R.F."/>
        </authorList>
    </citation>
    <scope>NUCLEOTIDE SEQUENCE [LARGE SCALE GENOMIC DNA]</scope>
    <source>
        <strain evidence="1 2">NBRC 101099</strain>
    </source>
</reference>
<evidence type="ECO:0000313" key="1">
    <source>
        <dbReference type="EMBL" id="AQS88942.1"/>
    </source>
</evidence>
<dbReference type="InterPro" id="IPR015943">
    <property type="entry name" value="WD40/YVTN_repeat-like_dom_sf"/>
</dbReference>
<dbReference type="SUPFAM" id="SSF75011">
    <property type="entry name" value="3-carboxy-cis,cis-mucoante lactonizing enzyme"/>
    <property type="match status" value="1"/>
</dbReference>
<dbReference type="STRING" id="320497.A0U93_14600"/>
<dbReference type="PANTHER" id="PTHR47197">
    <property type="entry name" value="PROTEIN NIRF"/>
    <property type="match status" value="1"/>
</dbReference>